<dbReference type="PROSITE" id="PS51460">
    <property type="entry name" value="GAR"/>
    <property type="match status" value="1"/>
</dbReference>
<evidence type="ECO:0000259" key="2">
    <source>
        <dbReference type="PROSITE" id="PS51460"/>
    </source>
</evidence>
<accession>A0A8S1Y9P0</accession>
<reference evidence="3" key="1">
    <citation type="submission" date="2021-01" db="EMBL/GenBank/DDBJ databases">
        <authorList>
            <consortium name="Genoscope - CEA"/>
            <person name="William W."/>
        </authorList>
    </citation>
    <scope>NUCLEOTIDE SEQUENCE</scope>
</reference>
<evidence type="ECO:0000313" key="4">
    <source>
        <dbReference type="Proteomes" id="UP000689195"/>
    </source>
</evidence>
<dbReference type="OrthoDB" id="298720at2759"/>
<sequence length="616" mass="73127">MNFKCVVAIKTKTNCKCNIKINEISKSLELPSQEAQFFDISYIPDHILFEFENIAVLTIPVPKEQTDEIELTDQFQLKDLKGKYYILFLLSKDIKFEANQSHQSPLRHYLKSYKTRTKERQQKVKTQQLINQQPNSIKQQNQNELLKQQYETVKEENKLLKMRERNDYLNELEISQAKRKQLQQFISQLSEDLTNQNETLQEKHIRQSNELIELQQKFDDLQSLSIEQQLKIEQMHEIIQDKQATIQHLQSNIENQDQNKQMLQLYAKQKKDLEQVLQQVSSQYEKDLLDKQQQIQRLKNEEVNILKDKEQKLEQENEILKQKIQSQEEQLEGLNNYINQQKVKLSLVEQKNCQNQIFEQLNIQLEKDIINKDKQIYKLQDDIALLQRQIGFQQFHQNDELEKEIRQLKEQIAKQLLQINSLESENTKLKTENLKIAVLQQNLQTLKIQYTIPDFPDLKPLNSKVTQFQSQIENQMKELNNLRQTIFDLSKKHDEKELHNSQLKTMMTQIVESNQAYIPAKGDDLDQQIANFINNRVDKEKYIPLLKRQSDGVYLYGHKRIFIKQEQGKILIRSGGGYLNIEEFLGLNESKMKDLTTDVIKRQAIQKKTERMKTIT</sequence>
<feature type="coiled-coil region" evidence="1">
    <location>
        <begin position="398"/>
        <end position="492"/>
    </location>
</feature>
<dbReference type="EMBL" id="CAJJDO010000158">
    <property type="protein sequence ID" value="CAD8210123.1"/>
    <property type="molecule type" value="Genomic_DNA"/>
</dbReference>
<comment type="caution">
    <text evidence="3">The sequence shown here is derived from an EMBL/GenBank/DDBJ whole genome shotgun (WGS) entry which is preliminary data.</text>
</comment>
<dbReference type="GO" id="GO:0008017">
    <property type="term" value="F:microtubule binding"/>
    <property type="evidence" value="ECO:0007669"/>
    <property type="project" value="InterPro"/>
</dbReference>
<keyword evidence="1" id="KW-0175">Coiled coil</keyword>
<protein>
    <recommendedName>
        <fullName evidence="2">GAR domain-containing protein</fullName>
    </recommendedName>
</protein>
<keyword evidence="4" id="KW-1185">Reference proteome</keyword>
<gene>
    <name evidence="3" type="ORF">PPENT_87.1.T1580017</name>
</gene>
<feature type="domain" description="GAR" evidence="2">
    <location>
        <begin position="520"/>
        <end position="592"/>
    </location>
</feature>
<feature type="coiled-coil region" evidence="1">
    <location>
        <begin position="190"/>
        <end position="344"/>
    </location>
</feature>
<dbReference type="InterPro" id="IPR003108">
    <property type="entry name" value="GAR_dom"/>
</dbReference>
<feature type="coiled-coil region" evidence="1">
    <location>
        <begin position="136"/>
        <end position="163"/>
    </location>
</feature>
<evidence type="ECO:0000256" key="1">
    <source>
        <dbReference type="SAM" id="Coils"/>
    </source>
</evidence>
<evidence type="ECO:0000313" key="3">
    <source>
        <dbReference type="EMBL" id="CAD8210123.1"/>
    </source>
</evidence>
<name>A0A8S1Y9P0_9CILI</name>
<dbReference type="AlphaFoldDB" id="A0A8S1Y9P0"/>
<organism evidence="3 4">
    <name type="scientific">Paramecium pentaurelia</name>
    <dbReference type="NCBI Taxonomy" id="43138"/>
    <lineage>
        <taxon>Eukaryota</taxon>
        <taxon>Sar</taxon>
        <taxon>Alveolata</taxon>
        <taxon>Ciliophora</taxon>
        <taxon>Intramacronucleata</taxon>
        <taxon>Oligohymenophorea</taxon>
        <taxon>Peniculida</taxon>
        <taxon>Parameciidae</taxon>
        <taxon>Paramecium</taxon>
    </lineage>
</organism>
<dbReference type="Proteomes" id="UP000689195">
    <property type="component" value="Unassembled WGS sequence"/>
</dbReference>
<proteinExistence type="predicted"/>